<protein>
    <submittedName>
        <fullName evidence="2">Uncharacterized protein</fullName>
    </submittedName>
</protein>
<sequence>MSSRTIPLIKSPDLPISCAAYRRPRFLAPSNGRPGKRIRTPQPASTTLAQSPASPISLGPAAPPENPILGCGRFGDSPMCPIRLVTCRFIPQQPWCYFRIKEFSAKLYMCALHGQ</sequence>
<gene>
    <name evidence="2" type="ORF">EJB05_08625</name>
</gene>
<dbReference type="EMBL" id="RWGY01000005">
    <property type="protein sequence ID" value="TVU42232.1"/>
    <property type="molecule type" value="Genomic_DNA"/>
</dbReference>
<evidence type="ECO:0000313" key="3">
    <source>
        <dbReference type="Proteomes" id="UP000324897"/>
    </source>
</evidence>
<accession>A0A5J9W0H3</accession>
<feature type="non-terminal residue" evidence="2">
    <location>
        <position position="1"/>
    </location>
</feature>
<name>A0A5J9W0H3_9POAL</name>
<dbReference type="Proteomes" id="UP000324897">
    <property type="component" value="Unassembled WGS sequence"/>
</dbReference>
<keyword evidence="3" id="KW-1185">Reference proteome</keyword>
<proteinExistence type="predicted"/>
<reference evidence="2 3" key="1">
    <citation type="journal article" date="2019" name="Sci. Rep.">
        <title>A high-quality genome of Eragrostis curvula grass provides insights into Poaceae evolution and supports new strategies to enhance forage quality.</title>
        <authorList>
            <person name="Carballo J."/>
            <person name="Santos B.A.C.M."/>
            <person name="Zappacosta D."/>
            <person name="Garbus I."/>
            <person name="Selva J.P."/>
            <person name="Gallo C.A."/>
            <person name="Diaz A."/>
            <person name="Albertini E."/>
            <person name="Caccamo M."/>
            <person name="Echenique V."/>
        </authorList>
    </citation>
    <scope>NUCLEOTIDE SEQUENCE [LARGE SCALE GENOMIC DNA]</scope>
    <source>
        <strain evidence="3">cv. Victoria</strain>
        <tissue evidence="2">Leaf</tissue>
    </source>
</reference>
<comment type="caution">
    <text evidence="2">The sequence shown here is derived from an EMBL/GenBank/DDBJ whole genome shotgun (WGS) entry which is preliminary data.</text>
</comment>
<feature type="region of interest" description="Disordered" evidence="1">
    <location>
        <begin position="26"/>
        <end position="61"/>
    </location>
</feature>
<dbReference type="Gramene" id="TVU42232">
    <property type="protein sequence ID" value="TVU42232"/>
    <property type="gene ID" value="EJB05_08625"/>
</dbReference>
<feature type="compositionally biased region" description="Polar residues" evidence="1">
    <location>
        <begin position="42"/>
        <end position="54"/>
    </location>
</feature>
<evidence type="ECO:0000256" key="1">
    <source>
        <dbReference type="SAM" id="MobiDB-lite"/>
    </source>
</evidence>
<organism evidence="2 3">
    <name type="scientific">Eragrostis curvula</name>
    <name type="common">weeping love grass</name>
    <dbReference type="NCBI Taxonomy" id="38414"/>
    <lineage>
        <taxon>Eukaryota</taxon>
        <taxon>Viridiplantae</taxon>
        <taxon>Streptophyta</taxon>
        <taxon>Embryophyta</taxon>
        <taxon>Tracheophyta</taxon>
        <taxon>Spermatophyta</taxon>
        <taxon>Magnoliopsida</taxon>
        <taxon>Liliopsida</taxon>
        <taxon>Poales</taxon>
        <taxon>Poaceae</taxon>
        <taxon>PACMAD clade</taxon>
        <taxon>Chloridoideae</taxon>
        <taxon>Eragrostideae</taxon>
        <taxon>Eragrostidinae</taxon>
        <taxon>Eragrostis</taxon>
    </lineage>
</organism>
<dbReference type="AlphaFoldDB" id="A0A5J9W0H3"/>
<evidence type="ECO:0000313" key="2">
    <source>
        <dbReference type="EMBL" id="TVU42232.1"/>
    </source>
</evidence>